<dbReference type="Pfam" id="PF14534">
    <property type="entry name" value="DUF4440"/>
    <property type="match status" value="1"/>
</dbReference>
<dbReference type="AlphaFoldDB" id="A0A419RRZ0"/>
<name>A0A419RRZ0_9SPHN</name>
<evidence type="ECO:0000259" key="1">
    <source>
        <dbReference type="Pfam" id="PF14534"/>
    </source>
</evidence>
<reference evidence="2 3" key="1">
    <citation type="journal article" date="2017" name="Int. J. Syst. Evol. Microbiol.">
        <title>Erythrobacter aquimixticola sp. nov., isolated from the junction between the ocean and a freshwater spring.</title>
        <authorList>
            <person name="Park S."/>
            <person name="Jung Y.T."/>
            <person name="Choi S.J."/>
            <person name="Yoon J.H."/>
        </authorList>
    </citation>
    <scope>NUCLEOTIDE SEQUENCE [LARGE SCALE GENOMIC DNA]</scope>
    <source>
        <strain evidence="2 3">JSSK-14</strain>
    </source>
</reference>
<dbReference type="EMBL" id="RAHX01000001">
    <property type="protein sequence ID" value="RJY08536.1"/>
    <property type="molecule type" value="Genomic_DNA"/>
</dbReference>
<dbReference type="SUPFAM" id="SSF54427">
    <property type="entry name" value="NTF2-like"/>
    <property type="match status" value="1"/>
</dbReference>
<accession>A0A419RRZ0</accession>
<evidence type="ECO:0000313" key="3">
    <source>
        <dbReference type="Proteomes" id="UP000285232"/>
    </source>
</evidence>
<dbReference type="Proteomes" id="UP000285232">
    <property type="component" value="Unassembled WGS sequence"/>
</dbReference>
<comment type="caution">
    <text evidence="2">The sequence shown here is derived from an EMBL/GenBank/DDBJ whole genome shotgun (WGS) entry which is preliminary data.</text>
</comment>
<feature type="domain" description="DUF4440" evidence="1">
    <location>
        <begin position="23"/>
        <end position="106"/>
    </location>
</feature>
<dbReference type="OrthoDB" id="667202at2"/>
<dbReference type="Gene3D" id="3.10.450.50">
    <property type="match status" value="1"/>
</dbReference>
<gene>
    <name evidence="2" type="ORF">D6201_03415</name>
</gene>
<dbReference type="InterPro" id="IPR027843">
    <property type="entry name" value="DUF4440"/>
</dbReference>
<dbReference type="RefSeq" id="WP_120047519.1">
    <property type="nucleotide sequence ID" value="NZ_RAHX01000001.1"/>
</dbReference>
<evidence type="ECO:0000313" key="2">
    <source>
        <dbReference type="EMBL" id="RJY08536.1"/>
    </source>
</evidence>
<organism evidence="2 3">
    <name type="scientific">Aurantiacibacter aquimixticola</name>
    <dbReference type="NCBI Taxonomy" id="1958945"/>
    <lineage>
        <taxon>Bacteria</taxon>
        <taxon>Pseudomonadati</taxon>
        <taxon>Pseudomonadota</taxon>
        <taxon>Alphaproteobacteria</taxon>
        <taxon>Sphingomonadales</taxon>
        <taxon>Erythrobacteraceae</taxon>
        <taxon>Aurantiacibacter</taxon>
    </lineage>
</organism>
<sequence length="116" mass="12984">MAITDEALWEMEERLWTAPVDDCAAIIAEDALLVFPEAGVLDRDFAVAGMRSAPRWDAVEMTERHVSRPGKTNTVLAYRARGVRGADEPYQAYCSSTWRGADEGWTLIQHQQTKAN</sequence>
<dbReference type="InterPro" id="IPR032710">
    <property type="entry name" value="NTF2-like_dom_sf"/>
</dbReference>
<keyword evidence="3" id="KW-1185">Reference proteome</keyword>
<protein>
    <submittedName>
        <fullName evidence="2">Nuclear transport factor 2 family protein</fullName>
    </submittedName>
</protein>
<proteinExistence type="predicted"/>